<dbReference type="Proteomes" id="UP000216454">
    <property type="component" value="Unassembled WGS sequence"/>
</dbReference>
<accession>A0A261EQK0</accession>
<dbReference type="EMBL" id="MWWQ01000017">
    <property type="protein sequence ID" value="OZG49125.1"/>
    <property type="molecule type" value="Genomic_DNA"/>
</dbReference>
<evidence type="ECO:0000313" key="2">
    <source>
        <dbReference type="Proteomes" id="UP000216454"/>
    </source>
</evidence>
<evidence type="ECO:0000313" key="1">
    <source>
        <dbReference type="EMBL" id="OZG49125.1"/>
    </source>
</evidence>
<evidence type="ECO:0008006" key="3">
    <source>
        <dbReference type="Google" id="ProtNLM"/>
    </source>
</evidence>
<dbReference type="SUPFAM" id="SSF52980">
    <property type="entry name" value="Restriction endonuclease-like"/>
    <property type="match status" value="1"/>
</dbReference>
<dbReference type="InterPro" id="IPR011335">
    <property type="entry name" value="Restrct_endonuc-II-like"/>
</dbReference>
<dbReference type="RefSeq" id="WP_094691929.1">
    <property type="nucleotide sequence ID" value="NZ_PGFC01000004.1"/>
</dbReference>
<gene>
    <name evidence="1" type="ORF">PSSU_1620</name>
</gene>
<keyword evidence="2" id="KW-1185">Reference proteome</keyword>
<name>A0A261EQK0_9BIFI</name>
<protein>
    <recommendedName>
        <fullName evidence="3">DUF559 domain-containing protein</fullName>
    </recommendedName>
</protein>
<comment type="caution">
    <text evidence="1">The sequence shown here is derived from an EMBL/GenBank/DDBJ whole genome shotgun (WGS) entry which is preliminary data.</text>
</comment>
<dbReference type="OrthoDB" id="3173471at2"/>
<reference evidence="1 2" key="1">
    <citation type="journal article" date="2017" name="BMC Genomics">
        <title>Comparative genomic and phylogenomic analyses of the Bifidobacteriaceae family.</title>
        <authorList>
            <person name="Lugli G.A."/>
            <person name="Milani C."/>
            <person name="Turroni F."/>
            <person name="Duranti S."/>
            <person name="Mancabelli L."/>
            <person name="Mangifesta M."/>
            <person name="Ferrario C."/>
            <person name="Modesto M."/>
            <person name="Mattarelli P."/>
            <person name="Jiri K."/>
            <person name="van Sinderen D."/>
            <person name="Ventura M."/>
        </authorList>
    </citation>
    <scope>NUCLEOTIDE SEQUENCE [LARGE SCALE GENOMIC DNA]</scope>
    <source>
        <strain evidence="1 2">DSM 24744</strain>
    </source>
</reference>
<sequence length="355" mass="40986">MSTKKSRLLEQSERIHFESTKVALLRKRAETLARCREAQSRTSRQLVFGLDTALELLCIEVPREVEEQLRLRRRAPFPSSASTQCSPSNGWRDEAAEPTPAEDLVILADSRASRRRMRGLRCVQWSHPVETITSCGITCVAPLDTWLMFASYVGLTELVLLGDAMMRRDADMRWLSLDDFDRRMREFERDLEYKGLSAPRGLRNCRRALRLMREGADSPPETQVRLLLESYGLPCPAVNMPVDVTDERGAKQRYYLDLAFPQWRVAVEYDGRHHAEAWENDQRRIKLLGDAQWSLINVTRNDLYEESRREGLVRSVVDRIARRGGKVTPLGMPMSLRQLTDRRRSRARLGDREGQ</sequence>
<proteinExistence type="predicted"/>
<dbReference type="AlphaFoldDB" id="A0A261EQK0"/>
<organism evidence="1 2">
    <name type="scientific">Pseudoscardovia suis</name>
    <dbReference type="NCBI Taxonomy" id="987063"/>
    <lineage>
        <taxon>Bacteria</taxon>
        <taxon>Bacillati</taxon>
        <taxon>Actinomycetota</taxon>
        <taxon>Actinomycetes</taxon>
        <taxon>Bifidobacteriales</taxon>
        <taxon>Bifidobacteriaceae</taxon>
        <taxon>Pseudoscardovia</taxon>
    </lineage>
</organism>
<dbReference type="Gene3D" id="3.40.960.10">
    <property type="entry name" value="VSR Endonuclease"/>
    <property type="match status" value="1"/>
</dbReference>